<proteinExistence type="predicted"/>
<dbReference type="Proteomes" id="UP001498398">
    <property type="component" value="Unassembled WGS sequence"/>
</dbReference>
<feature type="chain" id="PRO_5045594153" evidence="2">
    <location>
        <begin position="25"/>
        <end position="211"/>
    </location>
</feature>
<gene>
    <name evidence="3" type="ORF">VKT23_010005</name>
</gene>
<sequence length="211" mass="20392">MKPALSGLTFIAVLVQLIPSSVFAQDSLTLQFIPGSGIPGLGDVPIPTADVTAVPVSTIDGGAATVYEIADNRPGEIHVDASGTHQITETITASASGWTISVGVEGAGTGIKCQKSDGDSGNGSCEIQAGAGGVAGIDVTRTGALSNIVLPIATGAGSSGSDSASGSNSGNGSNNGNGNSNNNNSASPVVGMRVGLGAVLGGLVIGGFMLI</sequence>
<dbReference type="EMBL" id="JBANRG010000018">
    <property type="protein sequence ID" value="KAK7458099.1"/>
    <property type="molecule type" value="Genomic_DNA"/>
</dbReference>
<organism evidence="3 4">
    <name type="scientific">Marasmiellus scandens</name>
    <dbReference type="NCBI Taxonomy" id="2682957"/>
    <lineage>
        <taxon>Eukaryota</taxon>
        <taxon>Fungi</taxon>
        <taxon>Dikarya</taxon>
        <taxon>Basidiomycota</taxon>
        <taxon>Agaricomycotina</taxon>
        <taxon>Agaricomycetes</taxon>
        <taxon>Agaricomycetidae</taxon>
        <taxon>Agaricales</taxon>
        <taxon>Marasmiineae</taxon>
        <taxon>Omphalotaceae</taxon>
        <taxon>Marasmiellus</taxon>
    </lineage>
</organism>
<protein>
    <submittedName>
        <fullName evidence="3">Uncharacterized protein</fullName>
    </submittedName>
</protein>
<name>A0ABR1JG45_9AGAR</name>
<feature type="region of interest" description="Disordered" evidence="1">
    <location>
        <begin position="157"/>
        <end position="184"/>
    </location>
</feature>
<feature type="signal peptide" evidence="2">
    <location>
        <begin position="1"/>
        <end position="24"/>
    </location>
</feature>
<evidence type="ECO:0000256" key="1">
    <source>
        <dbReference type="SAM" id="MobiDB-lite"/>
    </source>
</evidence>
<evidence type="ECO:0000256" key="2">
    <source>
        <dbReference type="SAM" id="SignalP"/>
    </source>
</evidence>
<keyword evidence="2" id="KW-0732">Signal</keyword>
<keyword evidence="4" id="KW-1185">Reference proteome</keyword>
<comment type="caution">
    <text evidence="3">The sequence shown here is derived from an EMBL/GenBank/DDBJ whole genome shotgun (WGS) entry which is preliminary data.</text>
</comment>
<reference evidence="3 4" key="1">
    <citation type="submission" date="2024-01" db="EMBL/GenBank/DDBJ databases">
        <title>A draft genome for the cacao thread blight pathogen Marasmiellus scandens.</title>
        <authorList>
            <person name="Baruah I.K."/>
            <person name="Leung J."/>
            <person name="Bukari Y."/>
            <person name="Amoako-Attah I."/>
            <person name="Meinhardt L.W."/>
            <person name="Bailey B.A."/>
            <person name="Cohen S.P."/>
        </authorList>
    </citation>
    <scope>NUCLEOTIDE SEQUENCE [LARGE SCALE GENOMIC DNA]</scope>
    <source>
        <strain evidence="3 4">GH-19</strain>
    </source>
</reference>
<evidence type="ECO:0000313" key="4">
    <source>
        <dbReference type="Proteomes" id="UP001498398"/>
    </source>
</evidence>
<evidence type="ECO:0000313" key="3">
    <source>
        <dbReference type="EMBL" id="KAK7458099.1"/>
    </source>
</evidence>
<accession>A0ABR1JG45</accession>